<dbReference type="STRING" id="670155.SAMN04488001_2575"/>
<dbReference type="EMBL" id="FNOI01000004">
    <property type="protein sequence ID" value="SDX16587.1"/>
    <property type="molecule type" value="Genomic_DNA"/>
</dbReference>
<proteinExistence type="predicted"/>
<feature type="signal peptide" evidence="1">
    <location>
        <begin position="1"/>
        <end position="23"/>
    </location>
</feature>
<feature type="chain" id="PRO_5011770863" evidence="1">
    <location>
        <begin position="24"/>
        <end position="212"/>
    </location>
</feature>
<sequence>MAFLLRYAAALLCAVALPLAAQANDVLAQVEQHCIQPGLDTAHFLTSPDGWTALAGHDLTDALTHAAIPNALITATLQYGKREGDTAYDATVRENRADRVDRTRADVADGQTVFMQHASGARLMVKLGNGGWNFLECMLWHPDADADLHAAIMSRWAVAAPFNLQTPYGFQNDTSVYISLNNQPAELNARIIRPSAKLAPTPVILMLETRPL</sequence>
<accession>A0A1H2ZGY8</accession>
<dbReference type="RefSeq" id="WP_089947341.1">
    <property type="nucleotide sequence ID" value="NZ_FNOI01000004.1"/>
</dbReference>
<name>A0A1H2ZGY8_9RHOB</name>
<organism evidence="2 3">
    <name type="scientific">Litoreibacter albidus</name>
    <dbReference type="NCBI Taxonomy" id="670155"/>
    <lineage>
        <taxon>Bacteria</taxon>
        <taxon>Pseudomonadati</taxon>
        <taxon>Pseudomonadota</taxon>
        <taxon>Alphaproteobacteria</taxon>
        <taxon>Rhodobacterales</taxon>
        <taxon>Roseobacteraceae</taxon>
        <taxon>Litoreibacter</taxon>
    </lineage>
</organism>
<gene>
    <name evidence="2" type="ORF">SAMN04488001_2575</name>
</gene>
<evidence type="ECO:0000313" key="2">
    <source>
        <dbReference type="EMBL" id="SDX16587.1"/>
    </source>
</evidence>
<keyword evidence="3" id="KW-1185">Reference proteome</keyword>
<evidence type="ECO:0000256" key="1">
    <source>
        <dbReference type="SAM" id="SignalP"/>
    </source>
</evidence>
<evidence type="ECO:0000313" key="3">
    <source>
        <dbReference type="Proteomes" id="UP000199441"/>
    </source>
</evidence>
<dbReference type="Proteomes" id="UP000199441">
    <property type="component" value="Unassembled WGS sequence"/>
</dbReference>
<reference evidence="3" key="1">
    <citation type="submission" date="2016-10" db="EMBL/GenBank/DDBJ databases">
        <authorList>
            <person name="Varghese N."/>
            <person name="Submissions S."/>
        </authorList>
    </citation>
    <scope>NUCLEOTIDE SEQUENCE [LARGE SCALE GENOMIC DNA]</scope>
    <source>
        <strain evidence="3">DSM 26922</strain>
    </source>
</reference>
<keyword evidence="1" id="KW-0732">Signal</keyword>
<protein>
    <submittedName>
        <fullName evidence="2">Uncharacterized protein</fullName>
    </submittedName>
</protein>
<dbReference type="AlphaFoldDB" id="A0A1H2ZGY8"/>